<feature type="region of interest" description="Disordered" evidence="2">
    <location>
        <begin position="369"/>
        <end position="389"/>
    </location>
</feature>
<proteinExistence type="inferred from homology"/>
<dbReference type="AlphaFoldDB" id="A0A0G4GN92"/>
<keyword evidence="1" id="KW-0809">Transit peptide</keyword>
<dbReference type="InParanoid" id="A0A0G4GN92"/>
<keyword evidence="1" id="KW-0813">Transport</keyword>
<keyword evidence="5" id="KW-1185">Reference proteome</keyword>
<reference evidence="4 5" key="1">
    <citation type="submission" date="2014-11" db="EMBL/GenBank/DDBJ databases">
        <authorList>
            <person name="Zhu J."/>
            <person name="Qi W."/>
            <person name="Song R."/>
        </authorList>
    </citation>
    <scope>NUCLEOTIDE SEQUENCE [LARGE SCALE GENOMIC DNA]</scope>
</reference>
<evidence type="ECO:0000256" key="2">
    <source>
        <dbReference type="SAM" id="MobiDB-lite"/>
    </source>
</evidence>
<dbReference type="InterPro" id="IPR004274">
    <property type="entry name" value="FCP1_dom"/>
</dbReference>
<dbReference type="PROSITE" id="PS51257">
    <property type="entry name" value="PROKAR_LIPOPROTEIN"/>
    <property type="match status" value="1"/>
</dbReference>
<dbReference type="InterPro" id="IPR023214">
    <property type="entry name" value="HAD_sf"/>
</dbReference>
<dbReference type="STRING" id="1169540.A0A0G4GN92"/>
<comment type="function">
    <text evidence="1">Essential component of the TIM23 complex, a complex that mediates the translocation of transit peptide-containing proteins across the mitochondrial inner membrane.</text>
</comment>
<dbReference type="EMBL" id="CDMY01000733">
    <property type="protein sequence ID" value="CEM31649.1"/>
    <property type="molecule type" value="Genomic_DNA"/>
</dbReference>
<comment type="subunit">
    <text evidence="1">Component of the TIM23 complex.</text>
</comment>
<dbReference type="PhylomeDB" id="A0A0G4GN92"/>
<dbReference type="GO" id="GO:0015031">
    <property type="term" value="P:protein transport"/>
    <property type="evidence" value="ECO:0007669"/>
    <property type="project" value="UniProtKB-KW"/>
</dbReference>
<dbReference type="CDD" id="cd07521">
    <property type="entry name" value="HAD_FCP1-like"/>
    <property type="match status" value="1"/>
</dbReference>
<feature type="domain" description="FCP1 homology" evidence="3">
    <location>
        <begin position="178"/>
        <end position="319"/>
    </location>
</feature>
<dbReference type="InterPro" id="IPR036412">
    <property type="entry name" value="HAD-like_sf"/>
</dbReference>
<gene>
    <name evidence="4" type="ORF">Vbra_22815</name>
</gene>
<dbReference type="Proteomes" id="UP000041254">
    <property type="component" value="Unassembled WGS sequence"/>
</dbReference>
<sequence>MSRRQAIRLLAAPLTGCSCNPTLPTTSLRTFSRPLLATHAGRHASPLLPSHRMRPFSSSTAQSDPPEQPAAAPDAAATPVKPRPSVPPGGKKVGGKAGWGPTLLRGVLVAAAGTGAAAGFYLYFLSTELTWTEFCRRLNDRFEVWNDYSRDWFDKYIVEKLAPEGNEPLLIEKEKLEIPDFVPTLILDLNKTLAFLEHDRLQGWRCIKRPHADQFLQELSRYFELVIWSDDNFPVAQDVIAKWAIPVTGVLHREFCKRRRYGYIKDISRLGRRADKMIILDHDRVAFSLQPDNGVLVREFTGDPDDHELLYLLDFLKAAGSDAGDVRSFIEKFGGGDADIGRRFSAHKQEQDKKVEQRRGIGRVFAGGGSTALPGQFPTRSPGMASMRF</sequence>
<feature type="compositionally biased region" description="Low complexity" evidence="2">
    <location>
        <begin position="69"/>
        <end position="80"/>
    </location>
</feature>
<dbReference type="PANTHER" id="PTHR12210">
    <property type="entry name" value="DULLARD PROTEIN PHOSPHATASE"/>
    <property type="match status" value="1"/>
</dbReference>
<evidence type="ECO:0000256" key="1">
    <source>
        <dbReference type="RuleBase" id="RU365079"/>
    </source>
</evidence>
<dbReference type="SUPFAM" id="SSF56784">
    <property type="entry name" value="HAD-like"/>
    <property type="match status" value="1"/>
</dbReference>
<comment type="similarity">
    <text evidence="1">Belongs to the TIM50 family.</text>
</comment>
<dbReference type="OrthoDB" id="445750at2759"/>
<dbReference type="InterPro" id="IPR050365">
    <property type="entry name" value="TIM50"/>
</dbReference>
<dbReference type="Pfam" id="PF03031">
    <property type="entry name" value="NIF"/>
    <property type="match status" value="1"/>
</dbReference>
<comment type="subcellular location">
    <subcellularLocation>
        <location evidence="1">Mitochondrion inner membrane</location>
        <topology evidence="1">Single-pass membrane protein</topology>
    </subcellularLocation>
</comment>
<accession>A0A0G4GN92</accession>
<feature type="region of interest" description="Disordered" evidence="2">
    <location>
        <begin position="42"/>
        <end position="95"/>
    </location>
</feature>
<evidence type="ECO:0000313" key="4">
    <source>
        <dbReference type="EMBL" id="CEM31649.1"/>
    </source>
</evidence>
<keyword evidence="1" id="KW-0811">Translocation</keyword>
<protein>
    <recommendedName>
        <fullName evidence="1">Mitochondrial import inner membrane translocase subunit TIM50</fullName>
    </recommendedName>
</protein>
<dbReference type="SMART" id="SM00577">
    <property type="entry name" value="CPDc"/>
    <property type="match status" value="1"/>
</dbReference>
<evidence type="ECO:0000259" key="3">
    <source>
        <dbReference type="PROSITE" id="PS50969"/>
    </source>
</evidence>
<dbReference type="OMA" id="CKRRRYG"/>
<dbReference type="VEuPathDB" id="CryptoDB:Vbra_22815"/>
<dbReference type="Gene3D" id="3.40.50.1000">
    <property type="entry name" value="HAD superfamily/HAD-like"/>
    <property type="match status" value="1"/>
</dbReference>
<keyword evidence="1" id="KW-0496">Mitochondrion</keyword>
<dbReference type="PROSITE" id="PS50969">
    <property type="entry name" value="FCP1"/>
    <property type="match status" value="1"/>
</dbReference>
<organism evidence="4 5">
    <name type="scientific">Vitrella brassicaformis (strain CCMP3155)</name>
    <dbReference type="NCBI Taxonomy" id="1169540"/>
    <lineage>
        <taxon>Eukaryota</taxon>
        <taxon>Sar</taxon>
        <taxon>Alveolata</taxon>
        <taxon>Colpodellida</taxon>
        <taxon>Vitrellaceae</taxon>
        <taxon>Vitrella</taxon>
    </lineage>
</organism>
<name>A0A0G4GN92_VITBC</name>
<keyword evidence="1" id="KW-0653">Protein transport</keyword>
<dbReference type="GO" id="GO:0005744">
    <property type="term" value="C:TIM23 mitochondrial import inner membrane translocase complex"/>
    <property type="evidence" value="ECO:0007669"/>
    <property type="project" value="UniProtKB-UniRule"/>
</dbReference>
<evidence type="ECO:0000313" key="5">
    <source>
        <dbReference type="Proteomes" id="UP000041254"/>
    </source>
</evidence>